<dbReference type="SUPFAM" id="SSF56399">
    <property type="entry name" value="ADP-ribosylation"/>
    <property type="match status" value="1"/>
</dbReference>
<keyword evidence="1" id="KW-0863">Zinc-finger</keyword>
<dbReference type="PROSITE" id="PS00028">
    <property type="entry name" value="ZINC_FINGER_C2H2_1"/>
    <property type="match status" value="1"/>
</dbReference>
<accession>A0AA38GJJ1</accession>
<evidence type="ECO:0000313" key="4">
    <source>
        <dbReference type="Proteomes" id="UP000824469"/>
    </source>
</evidence>
<evidence type="ECO:0000313" key="3">
    <source>
        <dbReference type="EMBL" id="KAH9323387.1"/>
    </source>
</evidence>
<evidence type="ECO:0000256" key="1">
    <source>
        <dbReference type="PROSITE-ProRule" id="PRU00042"/>
    </source>
</evidence>
<keyword evidence="1" id="KW-0479">Metal-binding</keyword>
<dbReference type="InterPro" id="IPR013087">
    <property type="entry name" value="Znf_C2H2_type"/>
</dbReference>
<gene>
    <name evidence="3" type="ORF">KI387_018026</name>
</gene>
<evidence type="ECO:0000259" key="2">
    <source>
        <dbReference type="PROSITE" id="PS50157"/>
    </source>
</evidence>
<dbReference type="GO" id="GO:0008270">
    <property type="term" value="F:zinc ion binding"/>
    <property type="evidence" value="ECO:0007669"/>
    <property type="project" value="UniProtKB-KW"/>
</dbReference>
<dbReference type="PANTHER" id="PTHR31681:SF39">
    <property type="entry name" value="OS01G0785900 PROTEIN"/>
    <property type="match status" value="1"/>
</dbReference>
<proteinExistence type="predicted"/>
<dbReference type="Gene3D" id="3.90.228.10">
    <property type="match status" value="1"/>
</dbReference>
<organism evidence="3 4">
    <name type="scientific">Taxus chinensis</name>
    <name type="common">Chinese yew</name>
    <name type="synonym">Taxus wallichiana var. chinensis</name>
    <dbReference type="NCBI Taxonomy" id="29808"/>
    <lineage>
        <taxon>Eukaryota</taxon>
        <taxon>Viridiplantae</taxon>
        <taxon>Streptophyta</taxon>
        <taxon>Embryophyta</taxon>
        <taxon>Tracheophyta</taxon>
        <taxon>Spermatophyta</taxon>
        <taxon>Pinopsida</taxon>
        <taxon>Pinidae</taxon>
        <taxon>Conifers II</taxon>
        <taxon>Cupressales</taxon>
        <taxon>Taxaceae</taxon>
        <taxon>Taxus</taxon>
    </lineage>
</organism>
<dbReference type="PROSITE" id="PS50157">
    <property type="entry name" value="ZINC_FINGER_C2H2_2"/>
    <property type="match status" value="1"/>
</dbReference>
<sequence>HEGLQEVSQRGFRISAKMPTVWFSLKKSLHCKSEPGEVHDPQNLHGHKHHLTAIATRKNRSGCSKSIANLKDVIHGNRRVTERALSSCSPRSIGSGEFLHPMSHEVIVNNSRCELKITGLAGYNGSSTLIGTLRPGTPGPGTPCSRRIAACHSSGEFSFADHGGPGSLNFTAPSTPRFSNDCELELSSRVACQKCGEQFSKLGALETHHLAKHAVTELLEGDSSRNIVEIIFKTSWLKTENPCGRIERVLKVHNMQKTLCRFEEYREMVKAKASRLPKKHPRCLADGNELLRFHGTTIMCSLGTKGSSSLCSLEGCNVCRIIRTGFSMKKEMGSRGIFTTATSGRAHDSIALYEDELTFPVRKALLVCRVIAGRVHRPLDNFEEFSTPAGFDSVAGKVALFSNIEDLFVLNPKALLPCFVIICRS</sequence>
<name>A0AA38GJJ1_TAXCH</name>
<dbReference type="OMA" id="TKWEAAE"/>
<keyword evidence="4" id="KW-1185">Reference proteome</keyword>
<protein>
    <recommendedName>
        <fullName evidence="2">C2H2-type domain-containing protein</fullName>
    </recommendedName>
</protein>
<dbReference type="FunFam" id="3.90.228.10:FF:000015">
    <property type="entry name" value="C2H2-like zinc finger protein"/>
    <property type="match status" value="1"/>
</dbReference>
<keyword evidence="1" id="KW-0862">Zinc</keyword>
<comment type="caution">
    <text evidence="3">The sequence shown here is derived from an EMBL/GenBank/DDBJ whole genome shotgun (WGS) entry which is preliminary data.</text>
</comment>
<feature type="domain" description="C2H2-type" evidence="2">
    <location>
        <begin position="190"/>
        <end position="218"/>
    </location>
</feature>
<reference evidence="3 4" key="1">
    <citation type="journal article" date="2021" name="Nat. Plants">
        <title>The Taxus genome provides insights into paclitaxel biosynthesis.</title>
        <authorList>
            <person name="Xiong X."/>
            <person name="Gou J."/>
            <person name="Liao Q."/>
            <person name="Li Y."/>
            <person name="Zhou Q."/>
            <person name="Bi G."/>
            <person name="Li C."/>
            <person name="Du R."/>
            <person name="Wang X."/>
            <person name="Sun T."/>
            <person name="Guo L."/>
            <person name="Liang H."/>
            <person name="Lu P."/>
            <person name="Wu Y."/>
            <person name="Zhang Z."/>
            <person name="Ro D.K."/>
            <person name="Shang Y."/>
            <person name="Huang S."/>
            <person name="Yan J."/>
        </authorList>
    </citation>
    <scope>NUCLEOTIDE SEQUENCE [LARGE SCALE GENOMIC DNA]</scope>
    <source>
        <strain evidence="3">Ta-2019</strain>
    </source>
</reference>
<dbReference type="EMBL" id="JAHRHJ020000003">
    <property type="protein sequence ID" value="KAH9323387.1"/>
    <property type="molecule type" value="Genomic_DNA"/>
</dbReference>
<dbReference type="AlphaFoldDB" id="A0AA38GJJ1"/>
<feature type="non-terminal residue" evidence="3">
    <location>
        <position position="1"/>
    </location>
</feature>
<dbReference type="Proteomes" id="UP000824469">
    <property type="component" value="Unassembled WGS sequence"/>
</dbReference>
<dbReference type="PANTHER" id="PTHR31681">
    <property type="entry name" value="C2H2-LIKE ZINC FINGER PROTEIN"/>
    <property type="match status" value="1"/>
</dbReference>